<feature type="region of interest" description="Disordered" evidence="5">
    <location>
        <begin position="1"/>
        <end position="79"/>
    </location>
</feature>
<feature type="compositionally biased region" description="Low complexity" evidence="5">
    <location>
        <begin position="1"/>
        <end position="30"/>
    </location>
</feature>
<reference evidence="6" key="1">
    <citation type="submission" date="2022-10" db="EMBL/GenBank/DDBJ databases">
        <title>Culturing micro-colonial fungi from biological soil crusts in the Mojave desert and describing Neophaeococcomyces mojavensis, and introducing the new genera and species Taxawa tesnikishii.</title>
        <authorList>
            <person name="Kurbessoian T."/>
            <person name="Stajich J.E."/>
        </authorList>
    </citation>
    <scope>NUCLEOTIDE SEQUENCE</scope>
    <source>
        <strain evidence="6">TK_1</strain>
    </source>
</reference>
<organism evidence="6 7">
    <name type="scientific">Coniosporium apollinis</name>
    <dbReference type="NCBI Taxonomy" id="61459"/>
    <lineage>
        <taxon>Eukaryota</taxon>
        <taxon>Fungi</taxon>
        <taxon>Dikarya</taxon>
        <taxon>Ascomycota</taxon>
        <taxon>Pezizomycotina</taxon>
        <taxon>Dothideomycetes</taxon>
        <taxon>Dothideomycetes incertae sedis</taxon>
        <taxon>Coniosporium</taxon>
    </lineage>
</organism>
<feature type="compositionally biased region" description="Polar residues" evidence="5">
    <location>
        <begin position="31"/>
        <end position="49"/>
    </location>
</feature>
<comment type="caution">
    <text evidence="6">The sequence shown here is derived from an EMBL/GenBank/DDBJ whole genome shotgun (WGS) entry which is preliminary data.</text>
</comment>
<name>A0ABQ9NUG2_9PEZI</name>
<comment type="function">
    <text evidence="3">Essential component of the PAM complex, a complex required for the translocation of transit peptide-containing proteins from the inner membrane into the mitochondrial matrix in an ATP-dependent manner.</text>
</comment>
<dbReference type="PANTHER" id="PTHR21237">
    <property type="entry name" value="GRPE PROTEIN"/>
    <property type="match status" value="1"/>
</dbReference>
<proteinExistence type="inferred from homology"/>
<dbReference type="HAMAP" id="MF_01151">
    <property type="entry name" value="GrpE"/>
    <property type="match status" value="1"/>
</dbReference>
<dbReference type="Gene3D" id="2.30.22.10">
    <property type="entry name" value="Head domain of nucleotide exchange factor GrpE"/>
    <property type="match status" value="1"/>
</dbReference>
<evidence type="ECO:0000256" key="4">
    <source>
        <dbReference type="RuleBase" id="RU004478"/>
    </source>
</evidence>
<evidence type="ECO:0000256" key="5">
    <source>
        <dbReference type="SAM" id="MobiDB-lite"/>
    </source>
</evidence>
<dbReference type="Gene3D" id="3.90.20.20">
    <property type="match status" value="1"/>
</dbReference>
<dbReference type="SUPFAM" id="SSF51064">
    <property type="entry name" value="Head domain of nucleotide exchange factor GrpE"/>
    <property type="match status" value="1"/>
</dbReference>
<accession>A0ABQ9NUG2</accession>
<sequence>MIQRSILRSSRALSSRVQSQSAAASLRQSSPFLTRPSTLPPSISRTASRWYSDAAEAKQENTSNGAEAKTNGDAQPAANAAETEKLRTELEAKNQEVVDLKDKYLRSVADFRNLQERTKREIQSAKDFALSRFAKDLVESVDNLDRALLTVPREALTPENKDLVTLHDGLKMTETILMQTLKKHGLERFDPSVEKEKFDPNVHEAVFMAPQQGKEDGTVFFTQQKGFLLNGRVLRAAKVGVVKNE</sequence>
<evidence type="ECO:0000313" key="7">
    <source>
        <dbReference type="Proteomes" id="UP001172684"/>
    </source>
</evidence>
<dbReference type="EMBL" id="JAPDRL010000027">
    <property type="protein sequence ID" value="KAJ9665563.1"/>
    <property type="molecule type" value="Genomic_DNA"/>
</dbReference>
<dbReference type="SUPFAM" id="SSF58014">
    <property type="entry name" value="Coiled-coil domain of nucleotide exchange factor GrpE"/>
    <property type="match status" value="1"/>
</dbReference>
<dbReference type="PANTHER" id="PTHR21237:SF23">
    <property type="entry name" value="GRPE PROTEIN HOMOLOG, MITOCHONDRIAL"/>
    <property type="match status" value="1"/>
</dbReference>
<dbReference type="PROSITE" id="PS01071">
    <property type="entry name" value="GRPE"/>
    <property type="match status" value="1"/>
</dbReference>
<dbReference type="Pfam" id="PF01025">
    <property type="entry name" value="GrpE"/>
    <property type="match status" value="1"/>
</dbReference>
<dbReference type="PRINTS" id="PR00773">
    <property type="entry name" value="GRPEPROTEIN"/>
</dbReference>
<evidence type="ECO:0000256" key="1">
    <source>
        <dbReference type="ARBA" id="ARBA00009054"/>
    </source>
</evidence>
<gene>
    <name evidence="6" type="primary">mge1</name>
    <name evidence="6" type="ORF">H2201_004254</name>
</gene>
<dbReference type="InterPro" id="IPR013805">
    <property type="entry name" value="GrpE_CC"/>
</dbReference>
<dbReference type="Proteomes" id="UP001172684">
    <property type="component" value="Unassembled WGS sequence"/>
</dbReference>
<dbReference type="InterPro" id="IPR009012">
    <property type="entry name" value="GrpE_head"/>
</dbReference>
<evidence type="ECO:0000256" key="2">
    <source>
        <dbReference type="ARBA" id="ARBA00023186"/>
    </source>
</evidence>
<dbReference type="InterPro" id="IPR000740">
    <property type="entry name" value="GrpE"/>
</dbReference>
<protein>
    <recommendedName>
        <fullName evidence="3">GrpE protein homolog</fullName>
    </recommendedName>
</protein>
<comment type="subcellular location">
    <subcellularLocation>
        <location evidence="3">Mitochondrion matrix</location>
    </subcellularLocation>
</comment>
<keyword evidence="2 3" id="KW-0143">Chaperone</keyword>
<dbReference type="CDD" id="cd00446">
    <property type="entry name" value="GrpE"/>
    <property type="match status" value="1"/>
</dbReference>
<keyword evidence="7" id="KW-1185">Reference proteome</keyword>
<comment type="similarity">
    <text evidence="1 4">Belongs to the GrpE family.</text>
</comment>
<evidence type="ECO:0000313" key="6">
    <source>
        <dbReference type="EMBL" id="KAJ9665563.1"/>
    </source>
</evidence>
<evidence type="ECO:0000256" key="3">
    <source>
        <dbReference type="RuleBase" id="RU000640"/>
    </source>
</evidence>
<keyword evidence="3" id="KW-0496">Mitochondrion</keyword>